<dbReference type="AlphaFoldDB" id="A0A2P4Z6S6"/>
<dbReference type="Proteomes" id="UP000054821">
    <property type="component" value="Unassembled WGS sequence"/>
</dbReference>
<dbReference type="RefSeq" id="XP_024404252.1">
    <property type="nucleotide sequence ID" value="XM_024551004.1"/>
</dbReference>
<gene>
    <name evidence="1" type="ORF">TGAM01_v211145</name>
</gene>
<dbReference type="GeneID" id="36347999"/>
<proteinExistence type="predicted"/>
<keyword evidence="2" id="KW-1185">Reference proteome</keyword>
<name>A0A2P4Z6S6_9HYPO</name>
<accession>A0A2P4Z6S6</accession>
<dbReference type="EMBL" id="JPDN02000107">
    <property type="protein sequence ID" value="PON19985.1"/>
    <property type="molecule type" value="Genomic_DNA"/>
</dbReference>
<evidence type="ECO:0000313" key="2">
    <source>
        <dbReference type="Proteomes" id="UP000054821"/>
    </source>
</evidence>
<reference evidence="1 2" key="1">
    <citation type="journal article" date="2016" name="Genome Announc.">
        <title>Draft Whole-Genome Sequence of Trichoderma gamsii T6085, a Promising Biocontrol Agent of Fusarium Head Blight on Wheat.</title>
        <authorList>
            <person name="Baroncelli R."/>
            <person name="Zapparata A."/>
            <person name="Piaggeschi G."/>
            <person name="Sarrocco S."/>
            <person name="Vannacci G."/>
        </authorList>
    </citation>
    <scope>NUCLEOTIDE SEQUENCE [LARGE SCALE GENOMIC DNA]</scope>
    <source>
        <strain evidence="1 2">T6085</strain>
    </source>
</reference>
<sequence>MAPSRASIQRQACQFLLSGKKFASMDWGCIRIHPITDVSNRDNAVPQRDLCFECPPGFSTTYSSICVI</sequence>
<evidence type="ECO:0000313" key="1">
    <source>
        <dbReference type="EMBL" id="PON19985.1"/>
    </source>
</evidence>
<protein>
    <submittedName>
        <fullName evidence="1">Uncharacterized protein</fullName>
    </submittedName>
</protein>
<organism evidence="1 2">
    <name type="scientific">Trichoderma gamsii</name>
    <dbReference type="NCBI Taxonomy" id="398673"/>
    <lineage>
        <taxon>Eukaryota</taxon>
        <taxon>Fungi</taxon>
        <taxon>Dikarya</taxon>
        <taxon>Ascomycota</taxon>
        <taxon>Pezizomycotina</taxon>
        <taxon>Sordariomycetes</taxon>
        <taxon>Hypocreomycetidae</taxon>
        <taxon>Hypocreales</taxon>
        <taxon>Hypocreaceae</taxon>
        <taxon>Trichoderma</taxon>
    </lineage>
</organism>
<comment type="caution">
    <text evidence="1">The sequence shown here is derived from an EMBL/GenBank/DDBJ whole genome shotgun (WGS) entry which is preliminary data.</text>
</comment>